<evidence type="ECO:0000256" key="1">
    <source>
        <dbReference type="ARBA" id="ARBA00007118"/>
    </source>
</evidence>
<dbReference type="PANTHER" id="PTHR43673">
    <property type="entry name" value="NAD(P)H NITROREDUCTASE YDGI-RELATED"/>
    <property type="match status" value="1"/>
</dbReference>
<evidence type="ECO:0000313" key="6">
    <source>
        <dbReference type="Proteomes" id="UP000199048"/>
    </source>
</evidence>
<organism evidence="5 6">
    <name type="scientific">Methylobacterium pseudosasicola</name>
    <dbReference type="NCBI Taxonomy" id="582667"/>
    <lineage>
        <taxon>Bacteria</taxon>
        <taxon>Pseudomonadati</taxon>
        <taxon>Pseudomonadota</taxon>
        <taxon>Alphaproteobacteria</taxon>
        <taxon>Hyphomicrobiales</taxon>
        <taxon>Methylobacteriaceae</taxon>
        <taxon>Methylobacterium</taxon>
    </lineage>
</organism>
<gene>
    <name evidence="5" type="ORF">SAMN05192568_1009130</name>
</gene>
<protein>
    <submittedName>
        <fullName evidence="5">Nitroreductase</fullName>
    </submittedName>
</protein>
<comment type="similarity">
    <text evidence="1">Belongs to the nitroreductase family.</text>
</comment>
<feature type="domain" description="Nitroreductase" evidence="4">
    <location>
        <begin position="46"/>
        <end position="87"/>
    </location>
</feature>
<feature type="compositionally biased region" description="Polar residues" evidence="3">
    <location>
        <begin position="10"/>
        <end position="22"/>
    </location>
</feature>
<keyword evidence="6" id="KW-1185">Reference proteome</keyword>
<dbReference type="SUPFAM" id="SSF55469">
    <property type="entry name" value="FMN-dependent nitroreductase-like"/>
    <property type="match status" value="1"/>
</dbReference>
<dbReference type="Gene3D" id="3.40.109.10">
    <property type="entry name" value="NADH Oxidase"/>
    <property type="match status" value="1"/>
</dbReference>
<accession>A0A1I4K3I2</accession>
<keyword evidence="2" id="KW-0560">Oxidoreductase</keyword>
<dbReference type="CDD" id="cd02138">
    <property type="entry name" value="TdsD-like"/>
    <property type="match status" value="1"/>
</dbReference>
<evidence type="ECO:0000256" key="2">
    <source>
        <dbReference type="ARBA" id="ARBA00023002"/>
    </source>
</evidence>
<proteinExistence type="inferred from homology"/>
<dbReference type="PANTHER" id="PTHR43673:SF10">
    <property type="entry name" value="NADH DEHYDROGENASE_NAD(P)H NITROREDUCTASE XCC3605-RELATED"/>
    <property type="match status" value="1"/>
</dbReference>
<evidence type="ECO:0000313" key="5">
    <source>
        <dbReference type="EMBL" id="SFL73350.1"/>
    </source>
</evidence>
<dbReference type="STRING" id="582667.SAMN05192568_1009130"/>
<dbReference type="AlphaFoldDB" id="A0A1I4K3I2"/>
<reference evidence="6" key="1">
    <citation type="submission" date="2016-10" db="EMBL/GenBank/DDBJ databases">
        <authorList>
            <person name="Varghese N."/>
            <person name="Submissions S."/>
        </authorList>
    </citation>
    <scope>NUCLEOTIDE SEQUENCE [LARGE SCALE GENOMIC DNA]</scope>
    <source>
        <strain evidence="6">BL36</strain>
    </source>
</reference>
<feature type="region of interest" description="Disordered" evidence="3">
    <location>
        <begin position="193"/>
        <end position="226"/>
    </location>
</feature>
<feature type="region of interest" description="Disordered" evidence="3">
    <location>
        <begin position="1"/>
        <end position="34"/>
    </location>
</feature>
<name>A0A1I4K3I2_9HYPH</name>
<evidence type="ECO:0000256" key="3">
    <source>
        <dbReference type="SAM" id="MobiDB-lite"/>
    </source>
</evidence>
<evidence type="ECO:0000259" key="4">
    <source>
        <dbReference type="Pfam" id="PF00881"/>
    </source>
</evidence>
<dbReference type="Proteomes" id="UP000199048">
    <property type="component" value="Unassembled WGS sequence"/>
</dbReference>
<dbReference type="InterPro" id="IPR000415">
    <property type="entry name" value="Nitroreductase-like"/>
</dbReference>
<sequence>MAGVCHRPSISGSVGGTQSVTVPESIPVSLPPPRQPDHDIDSIFVTRHSPRAFTGEALPESELLRMIEAARWSPSAYNSQPWRFLYALRGDANWDTFFGLLVPGNQKWVSGTGAILFLVSNGFMKVGDELKPSYSHSFDTGTASLAFQLQAIHQGWHAHGMTGFDHVRAPEVLRLPENHRVEAAFAVGRKVPDAELTEEQRPREAPNGRRPITDFVIAGPFPQSGG</sequence>
<dbReference type="EMBL" id="FOTK01000009">
    <property type="protein sequence ID" value="SFL73350.1"/>
    <property type="molecule type" value="Genomic_DNA"/>
</dbReference>
<dbReference type="GO" id="GO:0016491">
    <property type="term" value="F:oxidoreductase activity"/>
    <property type="evidence" value="ECO:0007669"/>
    <property type="project" value="UniProtKB-KW"/>
</dbReference>
<feature type="compositionally biased region" description="Basic and acidic residues" evidence="3">
    <location>
        <begin position="193"/>
        <end position="207"/>
    </location>
</feature>
<dbReference type="InterPro" id="IPR029479">
    <property type="entry name" value="Nitroreductase"/>
</dbReference>
<dbReference type="Pfam" id="PF00881">
    <property type="entry name" value="Nitroreductase"/>
    <property type="match status" value="1"/>
</dbReference>